<keyword evidence="2" id="KW-1003">Cell membrane</keyword>
<feature type="transmembrane region" description="Helical" evidence="6">
    <location>
        <begin position="151"/>
        <end position="169"/>
    </location>
</feature>
<feature type="transmembrane region" description="Helical" evidence="6">
    <location>
        <begin position="119"/>
        <end position="144"/>
    </location>
</feature>
<dbReference type="PANTHER" id="PTHR40277">
    <property type="entry name" value="BLL5419 PROTEIN"/>
    <property type="match status" value="1"/>
</dbReference>
<feature type="transmembrane region" description="Helical" evidence="6">
    <location>
        <begin position="215"/>
        <end position="235"/>
    </location>
</feature>
<evidence type="ECO:0000256" key="3">
    <source>
        <dbReference type="ARBA" id="ARBA00022692"/>
    </source>
</evidence>
<evidence type="ECO:0000256" key="1">
    <source>
        <dbReference type="ARBA" id="ARBA00004651"/>
    </source>
</evidence>
<comment type="caution">
    <text evidence="7">The sequence shown here is derived from an EMBL/GenBank/DDBJ whole genome shotgun (WGS) entry which is preliminary data.</text>
</comment>
<evidence type="ECO:0000256" key="4">
    <source>
        <dbReference type="ARBA" id="ARBA00022989"/>
    </source>
</evidence>
<dbReference type="Pfam" id="PF03706">
    <property type="entry name" value="LPG_synthase_TM"/>
    <property type="match status" value="1"/>
</dbReference>
<sequence>MKQTYWKILKNIFKVLVTLGAIYWVSGKISFSELKETLMDCNPIFLVVALCTYALSQVVASSRLNSFFKCIGLQLTERYNLRLYQLGLLYNFFLPGGIGGDGYKIYFLKKNFDVSGRKVLSAVFFDRLSGLWALGIVIGCLVIFMPRLAIPNTLTIAAMLIGTATYYYFLRSFFSPFSKKFLVTHGKAILVQGLQSLTAVWILYAMNFDGKFSPYLLIFMLSSLVAIIPSIGGGLGLRESLIAFGAVYFKLDEHLAVLVSLLFYFISLLVASSGLYYFFRPQRLGVDKMPKPTDIEQELEKTTLEEN</sequence>
<dbReference type="EMBL" id="PRDK01000004">
    <property type="protein sequence ID" value="MBE8713526.1"/>
    <property type="molecule type" value="Genomic_DNA"/>
</dbReference>
<feature type="transmembrane region" description="Helical" evidence="6">
    <location>
        <begin position="12"/>
        <end position="31"/>
    </location>
</feature>
<evidence type="ECO:0000256" key="6">
    <source>
        <dbReference type="SAM" id="Phobius"/>
    </source>
</evidence>
<evidence type="ECO:0000256" key="5">
    <source>
        <dbReference type="ARBA" id="ARBA00023136"/>
    </source>
</evidence>
<keyword evidence="4 6" id="KW-1133">Transmembrane helix</keyword>
<dbReference type="AlphaFoldDB" id="A0A928UY06"/>
<dbReference type="PANTHER" id="PTHR40277:SF1">
    <property type="entry name" value="BLL5419 PROTEIN"/>
    <property type="match status" value="1"/>
</dbReference>
<keyword evidence="5 6" id="KW-0472">Membrane</keyword>
<protein>
    <submittedName>
        <fullName evidence="7">TIGR00374 family protein</fullName>
    </submittedName>
</protein>
<keyword evidence="8" id="KW-1185">Reference proteome</keyword>
<dbReference type="GO" id="GO:0005886">
    <property type="term" value="C:plasma membrane"/>
    <property type="evidence" value="ECO:0007669"/>
    <property type="project" value="UniProtKB-SubCell"/>
</dbReference>
<reference evidence="7" key="1">
    <citation type="submission" date="2018-02" db="EMBL/GenBank/DDBJ databases">
        <authorList>
            <person name="Vasarhelyi B.M."/>
            <person name="Deshmukh S."/>
            <person name="Balint B."/>
            <person name="Kukolya J."/>
        </authorList>
    </citation>
    <scope>NUCLEOTIDE SEQUENCE</scope>
    <source>
        <strain evidence="7">KB22</strain>
    </source>
</reference>
<dbReference type="Proteomes" id="UP000616201">
    <property type="component" value="Unassembled WGS sequence"/>
</dbReference>
<feature type="transmembrane region" description="Helical" evidence="6">
    <location>
        <begin position="43"/>
        <end position="60"/>
    </location>
</feature>
<dbReference type="InterPro" id="IPR022791">
    <property type="entry name" value="L-PG_synthase/AglD"/>
</dbReference>
<proteinExistence type="predicted"/>
<name>A0A928UY06_9SPHI</name>
<keyword evidence="3 6" id="KW-0812">Transmembrane</keyword>
<feature type="transmembrane region" description="Helical" evidence="6">
    <location>
        <begin position="255"/>
        <end position="279"/>
    </location>
</feature>
<gene>
    <name evidence="7" type="ORF">C4F49_07530</name>
</gene>
<accession>A0A928UY06</accession>
<dbReference type="RefSeq" id="WP_196935463.1">
    <property type="nucleotide sequence ID" value="NZ_MU158698.1"/>
</dbReference>
<evidence type="ECO:0000256" key="2">
    <source>
        <dbReference type="ARBA" id="ARBA00022475"/>
    </source>
</evidence>
<evidence type="ECO:0000313" key="7">
    <source>
        <dbReference type="EMBL" id="MBE8713526.1"/>
    </source>
</evidence>
<feature type="transmembrane region" description="Helical" evidence="6">
    <location>
        <begin position="189"/>
        <end position="208"/>
    </location>
</feature>
<comment type="subcellular location">
    <subcellularLocation>
        <location evidence="1">Cell membrane</location>
        <topology evidence="1">Multi-pass membrane protein</topology>
    </subcellularLocation>
</comment>
<evidence type="ECO:0000313" key="8">
    <source>
        <dbReference type="Proteomes" id="UP000616201"/>
    </source>
</evidence>
<feature type="transmembrane region" description="Helical" evidence="6">
    <location>
        <begin position="81"/>
        <end position="99"/>
    </location>
</feature>
<organism evidence="7 8">
    <name type="scientific">Sphingobacterium hungaricum</name>
    <dbReference type="NCBI Taxonomy" id="2082723"/>
    <lineage>
        <taxon>Bacteria</taxon>
        <taxon>Pseudomonadati</taxon>
        <taxon>Bacteroidota</taxon>
        <taxon>Sphingobacteriia</taxon>
        <taxon>Sphingobacteriales</taxon>
        <taxon>Sphingobacteriaceae</taxon>
        <taxon>Sphingobacterium</taxon>
    </lineage>
</organism>